<accession>A0ABT9NLP6</accession>
<proteinExistence type="predicted"/>
<protein>
    <submittedName>
        <fullName evidence="1">Uncharacterized protein</fullName>
    </submittedName>
</protein>
<keyword evidence="2" id="KW-1185">Reference proteome</keyword>
<gene>
    <name evidence="1" type="ORF">J2S59_000971</name>
</gene>
<organism evidence="1 2">
    <name type="scientific">Nocardioides massiliensis</name>
    <dbReference type="NCBI Taxonomy" id="1325935"/>
    <lineage>
        <taxon>Bacteria</taxon>
        <taxon>Bacillati</taxon>
        <taxon>Actinomycetota</taxon>
        <taxon>Actinomycetes</taxon>
        <taxon>Propionibacteriales</taxon>
        <taxon>Nocardioidaceae</taxon>
        <taxon>Nocardioides</taxon>
    </lineage>
</organism>
<name>A0ABT9NLP6_9ACTN</name>
<dbReference type="EMBL" id="JAUSQM010000001">
    <property type="protein sequence ID" value="MDP9821162.1"/>
    <property type="molecule type" value="Genomic_DNA"/>
</dbReference>
<reference evidence="1 2" key="1">
    <citation type="submission" date="2023-07" db="EMBL/GenBank/DDBJ databases">
        <title>Sequencing the genomes of 1000 actinobacteria strains.</title>
        <authorList>
            <person name="Klenk H.-P."/>
        </authorList>
    </citation>
    <scope>NUCLEOTIDE SEQUENCE [LARGE SCALE GENOMIC DNA]</scope>
    <source>
        <strain evidence="1 2">GD13</strain>
    </source>
</reference>
<comment type="caution">
    <text evidence="1">The sequence shown here is derived from an EMBL/GenBank/DDBJ whole genome shotgun (WGS) entry which is preliminary data.</text>
</comment>
<sequence length="42" mass="4702">MRNASVWRALLGVENTVIVDVEFDDEAEIVVAHVRPRQPGRG</sequence>
<evidence type="ECO:0000313" key="2">
    <source>
        <dbReference type="Proteomes" id="UP001240447"/>
    </source>
</evidence>
<dbReference type="Proteomes" id="UP001240447">
    <property type="component" value="Unassembled WGS sequence"/>
</dbReference>
<evidence type="ECO:0000313" key="1">
    <source>
        <dbReference type="EMBL" id="MDP9821162.1"/>
    </source>
</evidence>